<organism evidence="1 2">
    <name type="scientific">Pneumocystis oryctolagi</name>
    <dbReference type="NCBI Taxonomy" id="42067"/>
    <lineage>
        <taxon>Eukaryota</taxon>
        <taxon>Fungi</taxon>
        <taxon>Dikarya</taxon>
        <taxon>Ascomycota</taxon>
        <taxon>Taphrinomycotina</taxon>
        <taxon>Pneumocystomycetes</taxon>
        <taxon>Pneumocystaceae</taxon>
        <taxon>Pneumocystis</taxon>
    </lineage>
</organism>
<proteinExistence type="predicted"/>
<reference evidence="1 2" key="1">
    <citation type="journal article" date="2021" name="Commun. Biol.">
        <title>Genomic insights into the host specific adaptation of the Pneumocystis genus.</title>
        <authorList>
            <person name="Cisse O.H."/>
            <person name="Ma L."/>
            <person name="Dekker J.P."/>
            <person name="Khil P.P."/>
            <person name="Youn J.-H."/>
            <person name="Brenchley J.M."/>
            <person name="Blair R."/>
            <person name="Pahar B."/>
            <person name="Chabe M."/>
            <person name="Van Rompay K.K.A."/>
            <person name="Keesler R."/>
            <person name="Sukura A."/>
            <person name="Hirsch V."/>
            <person name="Kutty G."/>
            <person name="Liu Y."/>
            <person name="Peng L."/>
            <person name="Chen J."/>
            <person name="Song J."/>
            <person name="Weissenbacher-Lang C."/>
            <person name="Xu J."/>
            <person name="Upham N.S."/>
            <person name="Stajich J.E."/>
            <person name="Cuomo C.A."/>
            <person name="Cushion M.T."/>
            <person name="Kovacs J.A."/>
        </authorList>
    </citation>
    <scope>NUCLEOTIDE SEQUENCE [LARGE SCALE GENOMIC DNA]</scope>
    <source>
        <strain evidence="1 2">RABM</strain>
    </source>
</reference>
<dbReference type="Proteomes" id="UP000768646">
    <property type="component" value="Unassembled WGS sequence"/>
</dbReference>
<evidence type="ECO:0000313" key="2">
    <source>
        <dbReference type="Proteomes" id="UP000768646"/>
    </source>
</evidence>
<evidence type="ECO:0000313" key="1">
    <source>
        <dbReference type="EMBL" id="KAG4304283.1"/>
    </source>
</evidence>
<dbReference type="EMBL" id="JABTEG010000009">
    <property type="protein sequence ID" value="KAG4304283.1"/>
    <property type="molecule type" value="Genomic_DNA"/>
</dbReference>
<accession>A0ACB7CBI3</accession>
<sequence>MVILNETKSWTSLRSQLISLESQTEVFFLDFVSVPFDSQVDFKERIEDLFNKREASILALSRLLDPDYGGDTIKQHYVQRHKEILEKHKKEFQKMNKKKELEQSYSESELIKKNIKKHKNTINESESDYFLQESSRLDNSHNMTDQILSQAYAIRDDFEQQKYILESMNHRISKAISHVPGINLLISRINTKKKRNNLILSLVISICIITTYFIM</sequence>
<comment type="caution">
    <text evidence="1">The sequence shown here is derived from an EMBL/GenBank/DDBJ whole genome shotgun (WGS) entry which is preliminary data.</text>
</comment>
<protein>
    <submittedName>
        <fullName evidence="1">Uncharacterized protein</fullName>
    </submittedName>
</protein>
<name>A0ACB7CBI3_9ASCO</name>
<gene>
    <name evidence="1" type="ORF">PORY_002258</name>
</gene>
<keyword evidence="2" id="KW-1185">Reference proteome</keyword>